<dbReference type="AlphaFoldDB" id="A0AAD7MY45"/>
<feature type="region of interest" description="Disordered" evidence="1">
    <location>
        <begin position="243"/>
        <end position="286"/>
    </location>
</feature>
<evidence type="ECO:0000313" key="2">
    <source>
        <dbReference type="EMBL" id="KAJ7737138.1"/>
    </source>
</evidence>
<accession>A0AAD7MY45</accession>
<evidence type="ECO:0000313" key="3">
    <source>
        <dbReference type="Proteomes" id="UP001215598"/>
    </source>
</evidence>
<name>A0AAD7MY45_9AGAR</name>
<evidence type="ECO:0000256" key="1">
    <source>
        <dbReference type="SAM" id="MobiDB-lite"/>
    </source>
</evidence>
<protein>
    <submittedName>
        <fullName evidence="2">Uncharacterized protein</fullName>
    </submittedName>
</protein>
<organism evidence="2 3">
    <name type="scientific">Mycena metata</name>
    <dbReference type="NCBI Taxonomy" id="1033252"/>
    <lineage>
        <taxon>Eukaryota</taxon>
        <taxon>Fungi</taxon>
        <taxon>Dikarya</taxon>
        <taxon>Basidiomycota</taxon>
        <taxon>Agaricomycotina</taxon>
        <taxon>Agaricomycetes</taxon>
        <taxon>Agaricomycetidae</taxon>
        <taxon>Agaricales</taxon>
        <taxon>Marasmiineae</taxon>
        <taxon>Mycenaceae</taxon>
        <taxon>Mycena</taxon>
    </lineage>
</organism>
<feature type="compositionally biased region" description="Polar residues" evidence="1">
    <location>
        <begin position="97"/>
        <end position="106"/>
    </location>
</feature>
<feature type="region of interest" description="Disordered" evidence="1">
    <location>
        <begin position="80"/>
        <end position="113"/>
    </location>
</feature>
<gene>
    <name evidence="2" type="ORF">B0H16DRAFT_1762887</name>
</gene>
<comment type="caution">
    <text evidence="2">The sequence shown here is derived from an EMBL/GenBank/DDBJ whole genome shotgun (WGS) entry which is preliminary data.</text>
</comment>
<reference evidence="2" key="1">
    <citation type="submission" date="2023-03" db="EMBL/GenBank/DDBJ databases">
        <title>Massive genome expansion in bonnet fungi (Mycena s.s.) driven by repeated elements and novel gene families across ecological guilds.</title>
        <authorList>
            <consortium name="Lawrence Berkeley National Laboratory"/>
            <person name="Harder C.B."/>
            <person name="Miyauchi S."/>
            <person name="Viragh M."/>
            <person name="Kuo A."/>
            <person name="Thoen E."/>
            <person name="Andreopoulos B."/>
            <person name="Lu D."/>
            <person name="Skrede I."/>
            <person name="Drula E."/>
            <person name="Henrissat B."/>
            <person name="Morin E."/>
            <person name="Kohler A."/>
            <person name="Barry K."/>
            <person name="LaButti K."/>
            <person name="Morin E."/>
            <person name="Salamov A."/>
            <person name="Lipzen A."/>
            <person name="Mereny Z."/>
            <person name="Hegedus B."/>
            <person name="Baldrian P."/>
            <person name="Stursova M."/>
            <person name="Weitz H."/>
            <person name="Taylor A."/>
            <person name="Grigoriev I.V."/>
            <person name="Nagy L.G."/>
            <person name="Martin F."/>
            <person name="Kauserud H."/>
        </authorList>
    </citation>
    <scope>NUCLEOTIDE SEQUENCE</scope>
    <source>
        <strain evidence="2">CBHHK182m</strain>
    </source>
</reference>
<keyword evidence="3" id="KW-1185">Reference proteome</keyword>
<sequence length="286" mass="30819">MLCTPTNAAARTPSSTTTTATTLEWIEHDEHDCTVLALASSLRIPATPTVRPATGPPRIMASTTIAPPTRKALRRPLRLLSRPAAPITSKQKDGKEGSTTVPSASTLPPPPSHPFCALCDTVDARDTEYRTRPNTRTSSALPSAADILVALFLFLRPAPTDSRVPRPRLLRLTLPRIQRAFAIFHLLRFPVQVPLTRSTNLDLSLGESCSFYTPGPGPGTRRSSQIQAPAAHTRLASAAVLSCAGNGDGRGMSPEPALSTEEEKEEEGAGTQRQQHPEQQNEKSRE</sequence>
<dbReference type="EMBL" id="JARKIB010000118">
    <property type="protein sequence ID" value="KAJ7737138.1"/>
    <property type="molecule type" value="Genomic_DNA"/>
</dbReference>
<dbReference type="Proteomes" id="UP001215598">
    <property type="component" value="Unassembled WGS sequence"/>
</dbReference>
<feature type="compositionally biased region" description="Basic and acidic residues" evidence="1">
    <location>
        <begin position="275"/>
        <end position="286"/>
    </location>
</feature>
<proteinExistence type="predicted"/>